<comment type="caution">
    <text evidence="1">The sequence shown here is derived from an EMBL/GenBank/DDBJ whole genome shotgun (WGS) entry which is preliminary data.</text>
</comment>
<name>A0A368GPM0_ANCCA</name>
<dbReference type="Proteomes" id="UP000252519">
    <property type="component" value="Unassembled WGS sequence"/>
</dbReference>
<evidence type="ECO:0000313" key="2">
    <source>
        <dbReference type="Proteomes" id="UP000252519"/>
    </source>
</evidence>
<proteinExistence type="predicted"/>
<sequence>MVIVASEEVVYSSPNKKTLENDKITRNYSIVDGNGCEIDGSGFLSSRMDLNVAVIRKVGYGTASSDPWFPKKVIITTKKRRIETMAWAHCSGKTRLCPTLRYPKTQKCIFF</sequence>
<accession>A0A368GPM0</accession>
<dbReference type="AlphaFoldDB" id="A0A368GPM0"/>
<keyword evidence="2" id="KW-1185">Reference proteome</keyword>
<dbReference type="EMBL" id="JOJR01000114">
    <property type="protein sequence ID" value="RCN44990.1"/>
    <property type="molecule type" value="Genomic_DNA"/>
</dbReference>
<evidence type="ECO:0000313" key="1">
    <source>
        <dbReference type="EMBL" id="RCN44990.1"/>
    </source>
</evidence>
<reference evidence="1 2" key="1">
    <citation type="submission" date="2014-10" db="EMBL/GenBank/DDBJ databases">
        <title>Draft genome of the hookworm Ancylostoma caninum.</title>
        <authorList>
            <person name="Mitreva M."/>
        </authorList>
    </citation>
    <scope>NUCLEOTIDE SEQUENCE [LARGE SCALE GENOMIC DNA]</scope>
    <source>
        <strain evidence="1 2">Baltimore</strain>
    </source>
</reference>
<dbReference type="OrthoDB" id="5862433at2759"/>
<gene>
    <name evidence="1" type="ORF">ANCCAN_08985</name>
</gene>
<organism evidence="1 2">
    <name type="scientific">Ancylostoma caninum</name>
    <name type="common">Dog hookworm</name>
    <dbReference type="NCBI Taxonomy" id="29170"/>
    <lineage>
        <taxon>Eukaryota</taxon>
        <taxon>Metazoa</taxon>
        <taxon>Ecdysozoa</taxon>
        <taxon>Nematoda</taxon>
        <taxon>Chromadorea</taxon>
        <taxon>Rhabditida</taxon>
        <taxon>Rhabditina</taxon>
        <taxon>Rhabditomorpha</taxon>
        <taxon>Strongyloidea</taxon>
        <taxon>Ancylostomatidae</taxon>
        <taxon>Ancylostomatinae</taxon>
        <taxon>Ancylostoma</taxon>
    </lineage>
</organism>
<protein>
    <submittedName>
        <fullName evidence="1">Uncharacterized protein</fullName>
    </submittedName>
</protein>